<feature type="non-terminal residue" evidence="1">
    <location>
        <position position="1"/>
    </location>
</feature>
<gene>
    <name evidence="1" type="ORF">G3I29_17880</name>
</gene>
<dbReference type="Proteomes" id="UP000471293">
    <property type="component" value="Unassembled WGS sequence"/>
</dbReference>
<dbReference type="AlphaFoldDB" id="A0A6N9U945"/>
<accession>A0A6N9U945</accession>
<proteinExistence type="predicted"/>
<dbReference type="EMBL" id="JAAGLQ010000365">
    <property type="protein sequence ID" value="NEA17345.1"/>
    <property type="molecule type" value="Genomic_DNA"/>
</dbReference>
<evidence type="ECO:0000313" key="1">
    <source>
        <dbReference type="EMBL" id="NEA17345.1"/>
    </source>
</evidence>
<name>A0A6N9U945_STRHA</name>
<organism evidence="1 2">
    <name type="scientific">Streptomyces halstedii</name>
    <dbReference type="NCBI Taxonomy" id="1944"/>
    <lineage>
        <taxon>Bacteria</taxon>
        <taxon>Bacillati</taxon>
        <taxon>Actinomycetota</taxon>
        <taxon>Actinomycetes</taxon>
        <taxon>Kitasatosporales</taxon>
        <taxon>Streptomycetaceae</taxon>
        <taxon>Streptomyces</taxon>
    </lineage>
</organism>
<sequence length="89" mass="9640">LAHLAPRLRPVRLLLTLRLADSHACAGDLEPALDAAAGVVEQAVSSEQTTVVQELRGLHVRLTARWGDLPQVRDYRERVRDAAAVAGLP</sequence>
<protein>
    <submittedName>
        <fullName evidence="1">XRE family transcriptional regulator</fullName>
    </submittedName>
</protein>
<comment type="caution">
    <text evidence="1">The sequence shown here is derived from an EMBL/GenBank/DDBJ whole genome shotgun (WGS) entry which is preliminary data.</text>
</comment>
<reference evidence="1 2" key="1">
    <citation type="submission" date="2020-01" db="EMBL/GenBank/DDBJ databases">
        <title>Insect and environment-associated Actinomycetes.</title>
        <authorList>
            <person name="Currrie C."/>
            <person name="Chevrette M."/>
            <person name="Carlson C."/>
            <person name="Stubbendieck R."/>
            <person name="Wendt-Pienkowski E."/>
        </authorList>
    </citation>
    <scope>NUCLEOTIDE SEQUENCE [LARGE SCALE GENOMIC DNA]</scope>
    <source>
        <strain evidence="1 2">SID11342</strain>
    </source>
</reference>
<evidence type="ECO:0000313" key="2">
    <source>
        <dbReference type="Proteomes" id="UP000471293"/>
    </source>
</evidence>